<dbReference type="PANTHER" id="PTHR21581">
    <property type="entry name" value="D-ALANYL-D-ALANINE CARBOXYPEPTIDASE"/>
    <property type="match status" value="1"/>
</dbReference>
<evidence type="ECO:0000256" key="9">
    <source>
        <dbReference type="RuleBase" id="RU004016"/>
    </source>
</evidence>
<dbReference type="InterPro" id="IPR012338">
    <property type="entry name" value="Beta-lactam/transpept-like"/>
</dbReference>
<keyword evidence="13" id="KW-0121">Carboxypeptidase</keyword>
<gene>
    <name evidence="13" type="ORF">GX523_00320</name>
</gene>
<protein>
    <submittedName>
        <fullName evidence="13">D-alanyl-D-alanine carboxypeptidase</fullName>
    </submittedName>
</protein>
<organism evidence="13 14">
    <name type="scientific">Desulfitobacterium dehalogenans</name>
    <dbReference type="NCBI Taxonomy" id="36854"/>
    <lineage>
        <taxon>Bacteria</taxon>
        <taxon>Bacillati</taxon>
        <taxon>Bacillota</taxon>
        <taxon>Clostridia</taxon>
        <taxon>Eubacteriales</taxon>
        <taxon>Desulfitobacteriaceae</taxon>
        <taxon>Desulfitobacterium</taxon>
    </lineage>
</organism>
<dbReference type="GO" id="GO:0008360">
    <property type="term" value="P:regulation of cell shape"/>
    <property type="evidence" value="ECO:0007669"/>
    <property type="project" value="UniProtKB-KW"/>
</dbReference>
<dbReference type="PRINTS" id="PR00725">
    <property type="entry name" value="DADACBPTASE1"/>
</dbReference>
<dbReference type="GO" id="GO:0009252">
    <property type="term" value="P:peptidoglycan biosynthetic process"/>
    <property type="evidence" value="ECO:0007669"/>
    <property type="project" value="UniProtKB-KW"/>
</dbReference>
<dbReference type="PANTHER" id="PTHR21581:SF6">
    <property type="entry name" value="TRAFFICKING PROTEIN PARTICLE COMPLEX SUBUNIT 12"/>
    <property type="match status" value="1"/>
</dbReference>
<feature type="active site" evidence="7">
    <location>
        <position position="123"/>
    </location>
</feature>
<dbReference type="InterPro" id="IPR018044">
    <property type="entry name" value="Peptidase_S11"/>
</dbReference>
<evidence type="ECO:0000256" key="3">
    <source>
        <dbReference type="ARBA" id="ARBA00022801"/>
    </source>
</evidence>
<evidence type="ECO:0000256" key="4">
    <source>
        <dbReference type="ARBA" id="ARBA00022960"/>
    </source>
</evidence>
<dbReference type="Proteomes" id="UP000553059">
    <property type="component" value="Unassembled WGS sequence"/>
</dbReference>
<comment type="similarity">
    <text evidence="1 9">Belongs to the peptidase S11 family.</text>
</comment>
<keyword evidence="2" id="KW-0732">Signal</keyword>
<evidence type="ECO:0000259" key="12">
    <source>
        <dbReference type="Pfam" id="PF00768"/>
    </source>
</evidence>
<keyword evidence="13" id="KW-0645">Protease</keyword>
<feature type="binding site" evidence="8">
    <location>
        <position position="230"/>
    </location>
    <ligand>
        <name>substrate</name>
    </ligand>
</feature>
<evidence type="ECO:0000256" key="8">
    <source>
        <dbReference type="PIRSR" id="PIRSR618044-2"/>
    </source>
</evidence>
<name>A0A7C7D3C7_9FIRM</name>
<accession>A0A7C7D3C7</accession>
<dbReference type="GO" id="GO:0006508">
    <property type="term" value="P:proteolysis"/>
    <property type="evidence" value="ECO:0007669"/>
    <property type="project" value="InterPro"/>
</dbReference>
<evidence type="ECO:0000313" key="14">
    <source>
        <dbReference type="Proteomes" id="UP000553059"/>
    </source>
</evidence>
<evidence type="ECO:0000256" key="10">
    <source>
        <dbReference type="SAM" id="MobiDB-lite"/>
    </source>
</evidence>
<evidence type="ECO:0000256" key="6">
    <source>
        <dbReference type="ARBA" id="ARBA00023316"/>
    </source>
</evidence>
<feature type="compositionally biased region" description="Basic and acidic residues" evidence="10">
    <location>
        <begin position="403"/>
        <end position="416"/>
    </location>
</feature>
<sequence length="427" mass="47749">MKRIIALITLLLYFFIFVPTLLAAPETNQETAPPEISGEAAYLIDVQSGQTLYSKNGDQLMAPASTTKIMTGLLGIELGNPEDIVTASETMLNYNTVYGTRIYLEPGEQLSLEDMLYALLLNSANDAAVAIAEHISGNMPDFVSLMNQRAADLGLKHTTFKNSSGLNEEGHLTTAHDLARIAQAAYANPKFREYIKTKSHVIPREKENVPIEMINENKLLWRDDGITGMKTGYTSVAKNCLVASASRDGRDVIGVILKSPGREIYTDMQALLDYGFEQFENTLYKRVGDSLGQIDIQGQQVHLLTDQALWITQKKDNTLPQPRINILPIHEEFTEVAAGQVLTRLEVWEQDECLNIVPLAADRSILAEPPVVKKSYALFTGLGLMASGVILYGAVQQRKHAERRRERAQQRKERNGQKIHYSRYQRR</sequence>
<keyword evidence="6" id="KW-0961">Cell wall biogenesis/degradation</keyword>
<feature type="active site" description="Proton acceptor" evidence="7">
    <location>
        <position position="68"/>
    </location>
</feature>
<proteinExistence type="inferred from homology"/>
<dbReference type="GO" id="GO:0009002">
    <property type="term" value="F:serine-type D-Ala-D-Ala carboxypeptidase activity"/>
    <property type="evidence" value="ECO:0007669"/>
    <property type="project" value="InterPro"/>
</dbReference>
<keyword evidence="11" id="KW-1133">Transmembrane helix</keyword>
<evidence type="ECO:0000256" key="11">
    <source>
        <dbReference type="SAM" id="Phobius"/>
    </source>
</evidence>
<dbReference type="AlphaFoldDB" id="A0A7C7D3C7"/>
<evidence type="ECO:0000256" key="2">
    <source>
        <dbReference type="ARBA" id="ARBA00022729"/>
    </source>
</evidence>
<evidence type="ECO:0000256" key="5">
    <source>
        <dbReference type="ARBA" id="ARBA00022984"/>
    </source>
</evidence>
<feature type="transmembrane region" description="Helical" evidence="11">
    <location>
        <begin position="376"/>
        <end position="395"/>
    </location>
</feature>
<feature type="domain" description="Peptidase S11 D-alanyl-D-alanine carboxypeptidase A N-terminal" evidence="12">
    <location>
        <begin position="29"/>
        <end position="259"/>
    </location>
</feature>
<dbReference type="Gene3D" id="3.40.710.10">
    <property type="entry name" value="DD-peptidase/beta-lactamase superfamily"/>
    <property type="match status" value="1"/>
</dbReference>
<keyword evidence="3" id="KW-0378">Hydrolase</keyword>
<reference evidence="13 14" key="1">
    <citation type="journal article" date="2020" name="Biotechnol. Biofuels">
        <title>New insights from the biogas microbiome by comprehensive genome-resolved metagenomics of nearly 1600 species originating from multiple anaerobic digesters.</title>
        <authorList>
            <person name="Campanaro S."/>
            <person name="Treu L."/>
            <person name="Rodriguez-R L.M."/>
            <person name="Kovalovszki A."/>
            <person name="Ziels R.M."/>
            <person name="Maus I."/>
            <person name="Zhu X."/>
            <person name="Kougias P.G."/>
            <person name="Basile A."/>
            <person name="Luo G."/>
            <person name="Schluter A."/>
            <person name="Konstantinidis K.T."/>
            <person name="Angelidaki I."/>
        </authorList>
    </citation>
    <scope>NUCLEOTIDE SEQUENCE [LARGE SCALE GENOMIC DNA]</scope>
    <source>
        <strain evidence="13">AS05jafATM_4</strain>
    </source>
</reference>
<evidence type="ECO:0000256" key="1">
    <source>
        <dbReference type="ARBA" id="ARBA00007164"/>
    </source>
</evidence>
<feature type="region of interest" description="Disordered" evidence="10">
    <location>
        <begin position="401"/>
        <end position="427"/>
    </location>
</feature>
<keyword evidence="5" id="KW-0573">Peptidoglycan synthesis</keyword>
<feature type="active site" description="Acyl-ester intermediate" evidence="7">
    <location>
        <position position="65"/>
    </location>
</feature>
<comment type="caution">
    <text evidence="13">The sequence shown here is derived from an EMBL/GenBank/DDBJ whole genome shotgun (WGS) entry which is preliminary data.</text>
</comment>
<dbReference type="SUPFAM" id="SSF56601">
    <property type="entry name" value="beta-lactamase/transpeptidase-like"/>
    <property type="match status" value="1"/>
</dbReference>
<dbReference type="InterPro" id="IPR001967">
    <property type="entry name" value="Peptidase_S11_N"/>
</dbReference>
<keyword evidence="4" id="KW-0133">Cell shape</keyword>
<dbReference type="GO" id="GO:0071555">
    <property type="term" value="P:cell wall organization"/>
    <property type="evidence" value="ECO:0007669"/>
    <property type="project" value="UniProtKB-KW"/>
</dbReference>
<dbReference type="Pfam" id="PF00768">
    <property type="entry name" value="Peptidase_S11"/>
    <property type="match status" value="1"/>
</dbReference>
<keyword evidence="11" id="KW-0472">Membrane</keyword>
<dbReference type="EMBL" id="DUTF01000008">
    <property type="protein sequence ID" value="HHY25196.1"/>
    <property type="molecule type" value="Genomic_DNA"/>
</dbReference>
<evidence type="ECO:0000313" key="13">
    <source>
        <dbReference type="EMBL" id="HHY25196.1"/>
    </source>
</evidence>
<evidence type="ECO:0000256" key="7">
    <source>
        <dbReference type="PIRSR" id="PIRSR618044-1"/>
    </source>
</evidence>
<keyword evidence="11" id="KW-0812">Transmembrane</keyword>